<protein>
    <submittedName>
        <fullName evidence="2">Uncharacterized protein</fullName>
    </submittedName>
</protein>
<feature type="region of interest" description="Disordered" evidence="1">
    <location>
        <begin position="1"/>
        <end position="24"/>
    </location>
</feature>
<sequence>MALAEPNAETEAETENRSLASEVEMIDRETIETMYDEPSDAQADRKTRFVAVARTLESEDTGLLPAQTVVLYADTGANVAFERWFPLPLEWEAVPRSVVVSQNQEFKPLSDGLKATAEQVVELYDGVEVHTDESVDWRVVEEE</sequence>
<dbReference type="STRING" id="1227498.C492_11580"/>
<accession>L9XAR1</accession>
<evidence type="ECO:0000313" key="2">
    <source>
        <dbReference type="EMBL" id="ELY58727.1"/>
    </source>
</evidence>
<comment type="caution">
    <text evidence="2">The sequence shown here is derived from an EMBL/GenBank/DDBJ whole genome shotgun (WGS) entry which is preliminary data.</text>
</comment>
<dbReference type="Proteomes" id="UP000011531">
    <property type="component" value="Unassembled WGS sequence"/>
</dbReference>
<reference evidence="2 3" key="1">
    <citation type="journal article" date="2014" name="PLoS Genet.">
        <title>Phylogenetically driven sequencing of extremely halophilic archaea reveals strategies for static and dynamic osmo-response.</title>
        <authorList>
            <person name="Becker E.A."/>
            <person name="Seitzer P.M."/>
            <person name="Tritt A."/>
            <person name="Larsen D."/>
            <person name="Krusor M."/>
            <person name="Yao A.I."/>
            <person name="Wu D."/>
            <person name="Madern D."/>
            <person name="Eisen J.A."/>
            <person name="Darling A.E."/>
            <person name="Facciotti M.T."/>
        </authorList>
    </citation>
    <scope>NUCLEOTIDE SEQUENCE [LARGE SCALE GENOMIC DNA]</scope>
    <source>
        <strain evidence="2 3">DSM 18795</strain>
    </source>
</reference>
<evidence type="ECO:0000256" key="1">
    <source>
        <dbReference type="SAM" id="MobiDB-lite"/>
    </source>
</evidence>
<evidence type="ECO:0000313" key="3">
    <source>
        <dbReference type="Proteomes" id="UP000011531"/>
    </source>
</evidence>
<proteinExistence type="predicted"/>
<keyword evidence="3" id="KW-1185">Reference proteome</keyword>
<gene>
    <name evidence="2" type="ORF">C492_11580</name>
</gene>
<dbReference type="AlphaFoldDB" id="L9XAR1"/>
<name>L9XAR1_9EURY</name>
<organism evidence="2 3">
    <name type="scientific">Natronococcus jeotgali DSM 18795</name>
    <dbReference type="NCBI Taxonomy" id="1227498"/>
    <lineage>
        <taxon>Archaea</taxon>
        <taxon>Methanobacteriati</taxon>
        <taxon>Methanobacteriota</taxon>
        <taxon>Stenosarchaea group</taxon>
        <taxon>Halobacteria</taxon>
        <taxon>Halobacteriales</taxon>
        <taxon>Natrialbaceae</taxon>
        <taxon>Natronococcus</taxon>
    </lineage>
</organism>
<dbReference type="EMBL" id="AOIA01000112">
    <property type="protein sequence ID" value="ELY58727.1"/>
    <property type="molecule type" value="Genomic_DNA"/>
</dbReference>